<comment type="caution">
    <text evidence="2">The sequence shown here is derived from an EMBL/GenBank/DDBJ whole genome shotgun (WGS) entry which is preliminary data.</text>
</comment>
<dbReference type="AlphaFoldDB" id="A0A4Z1GSC6"/>
<name>A0A4Z1GSC6_9HELO</name>
<proteinExistence type="predicted"/>
<evidence type="ECO:0000313" key="2">
    <source>
        <dbReference type="EMBL" id="TGO38362.1"/>
    </source>
</evidence>
<feature type="compositionally biased region" description="Polar residues" evidence="1">
    <location>
        <begin position="18"/>
        <end position="31"/>
    </location>
</feature>
<reference evidence="2 3" key="1">
    <citation type="submission" date="2017-12" db="EMBL/GenBank/DDBJ databases">
        <title>Comparative genomics of Botrytis spp.</title>
        <authorList>
            <person name="Valero-Jimenez C.A."/>
            <person name="Tapia P."/>
            <person name="Veloso J."/>
            <person name="Silva-Moreno E."/>
            <person name="Staats M."/>
            <person name="Valdes J.H."/>
            <person name="Van Kan J.A.L."/>
        </authorList>
    </citation>
    <scope>NUCLEOTIDE SEQUENCE [LARGE SCALE GENOMIC DNA]</scope>
    <source>
        <strain evidence="2 3">Bh0001</strain>
    </source>
</reference>
<sequence>MGMEDQKSAAQVAPTIEVPSQRNDIPQSTPASPLANINDFQTVKISYQIILLEEAGEGWGCCARQQHLCAEQRRRRSQSTSSWAQRAFMQTFTIVVIDSPAGGVGVDLSSKACLPLPDLASDISGIVYHDQHQQIRFLYQGRLRWCSILLCSADRPSTTIIQGVILIMSNRMLVVDSFRFQKSHALPQKSLQFPGHSGSRRIVSRQMYLPPSPPPKRANPSPE</sequence>
<evidence type="ECO:0000256" key="1">
    <source>
        <dbReference type="SAM" id="MobiDB-lite"/>
    </source>
</evidence>
<protein>
    <submittedName>
        <fullName evidence="2">Uncharacterized protein</fullName>
    </submittedName>
</protein>
<gene>
    <name evidence="2" type="ORF">BHYA_0076g00130</name>
</gene>
<evidence type="ECO:0000313" key="3">
    <source>
        <dbReference type="Proteomes" id="UP000297814"/>
    </source>
</evidence>
<dbReference type="Proteomes" id="UP000297814">
    <property type="component" value="Unassembled WGS sequence"/>
</dbReference>
<feature type="region of interest" description="Disordered" evidence="1">
    <location>
        <begin position="1"/>
        <end position="33"/>
    </location>
</feature>
<accession>A0A4Z1GSC6</accession>
<keyword evidence="3" id="KW-1185">Reference proteome</keyword>
<organism evidence="2 3">
    <name type="scientific">Botrytis hyacinthi</name>
    <dbReference type="NCBI Taxonomy" id="278943"/>
    <lineage>
        <taxon>Eukaryota</taxon>
        <taxon>Fungi</taxon>
        <taxon>Dikarya</taxon>
        <taxon>Ascomycota</taxon>
        <taxon>Pezizomycotina</taxon>
        <taxon>Leotiomycetes</taxon>
        <taxon>Helotiales</taxon>
        <taxon>Sclerotiniaceae</taxon>
        <taxon>Botrytis</taxon>
    </lineage>
</organism>
<dbReference type="EMBL" id="PQXK01000076">
    <property type="protein sequence ID" value="TGO38362.1"/>
    <property type="molecule type" value="Genomic_DNA"/>
</dbReference>